<evidence type="ECO:0000313" key="2">
    <source>
        <dbReference type="EMBL" id="PWY97777.1"/>
    </source>
</evidence>
<dbReference type="AlphaFoldDB" id="A0A317XIU7"/>
<feature type="region of interest" description="Disordered" evidence="1">
    <location>
        <begin position="45"/>
        <end position="144"/>
    </location>
</feature>
<feature type="region of interest" description="Disordered" evidence="1">
    <location>
        <begin position="1"/>
        <end position="23"/>
    </location>
</feature>
<dbReference type="EMBL" id="KZ819202">
    <property type="protein sequence ID" value="PWY97777.1"/>
    <property type="molecule type" value="Genomic_DNA"/>
</dbReference>
<feature type="compositionally biased region" description="Basic and acidic residues" evidence="1">
    <location>
        <begin position="101"/>
        <end position="144"/>
    </location>
</feature>
<dbReference type="InParanoid" id="A0A317XIU7"/>
<reference evidence="2 3" key="1">
    <citation type="journal article" date="2018" name="Mol. Biol. Evol.">
        <title>Broad Genomic Sampling Reveals a Smut Pathogenic Ancestry of the Fungal Clade Ustilaginomycotina.</title>
        <authorList>
            <person name="Kijpornyongpan T."/>
            <person name="Mondo S.J."/>
            <person name="Barry K."/>
            <person name="Sandor L."/>
            <person name="Lee J."/>
            <person name="Lipzen A."/>
            <person name="Pangilinan J."/>
            <person name="LaButti K."/>
            <person name="Hainaut M."/>
            <person name="Henrissat B."/>
            <person name="Grigoriev I.V."/>
            <person name="Spatafora J.W."/>
            <person name="Aime M.C."/>
        </authorList>
    </citation>
    <scope>NUCLEOTIDE SEQUENCE [LARGE SCALE GENOMIC DNA]</scope>
    <source>
        <strain evidence="2 3">MCA 3645</strain>
    </source>
</reference>
<gene>
    <name evidence="2" type="ORF">BCV70DRAFT_45373</name>
</gene>
<proteinExistence type="predicted"/>
<evidence type="ECO:0000256" key="1">
    <source>
        <dbReference type="SAM" id="MobiDB-lite"/>
    </source>
</evidence>
<sequence length="144" mass="17116">MIALPRMGAPTRTDRPDRRARYRRGCRRRGWTRRLLGVWKWKADRTPGIEKRAEGKSSEASRDRYGPDQEGDRPGQQEDVEPKGRVERFWTLAGEKRRGKRSESEERRSRRRMKEMECRRSKTAAEHEEASRHKRSDEPTKGRL</sequence>
<name>A0A317XIU7_9BASI</name>
<dbReference type="Proteomes" id="UP000246740">
    <property type="component" value="Unassembled WGS sequence"/>
</dbReference>
<protein>
    <submittedName>
        <fullName evidence="2">Uncharacterized protein</fullName>
    </submittedName>
</protein>
<accession>A0A317XIU7</accession>
<keyword evidence="3" id="KW-1185">Reference proteome</keyword>
<organism evidence="2 3">
    <name type="scientific">Testicularia cyperi</name>
    <dbReference type="NCBI Taxonomy" id="1882483"/>
    <lineage>
        <taxon>Eukaryota</taxon>
        <taxon>Fungi</taxon>
        <taxon>Dikarya</taxon>
        <taxon>Basidiomycota</taxon>
        <taxon>Ustilaginomycotina</taxon>
        <taxon>Ustilaginomycetes</taxon>
        <taxon>Ustilaginales</taxon>
        <taxon>Anthracoideaceae</taxon>
        <taxon>Testicularia</taxon>
    </lineage>
</organism>
<evidence type="ECO:0000313" key="3">
    <source>
        <dbReference type="Proteomes" id="UP000246740"/>
    </source>
</evidence>
<feature type="compositionally biased region" description="Basic and acidic residues" evidence="1">
    <location>
        <begin position="45"/>
        <end position="88"/>
    </location>
</feature>